<reference evidence="2 4" key="1">
    <citation type="submission" date="2015-08" db="EMBL/GenBank/DDBJ databases">
        <title>Genomes of Isolates from Cabo Rojo, PR.</title>
        <authorList>
            <person name="Sanchez-Nieves R.L."/>
            <person name="Montalvo-Rodriguez R."/>
        </authorList>
    </citation>
    <scope>NUCLEOTIDE SEQUENCE [LARGE SCALE GENOMIC DNA]</scope>
    <source>
        <strain evidence="2 4">SL3</strain>
    </source>
</reference>
<feature type="transmembrane region" description="Helical" evidence="1">
    <location>
        <begin position="16"/>
        <end position="37"/>
    </location>
</feature>
<dbReference type="PATRIC" id="fig|1705562.3.peg.254"/>
<sequence>MDDRPSLPTRLFHRWLLRYVPVAALILFASALVGYGLGSQVPTEWLQTPGTAGENPFMPAELTTLSLTVNNLGALLVMLLGAISLGSMTVLSLVLNGLLIGVVVGIALKQVSPVVVAALIVPHGLIEIPALLIVAAVGLRFGWRTIQYIRGRTNELATGQDIREAGWLLATAAVFIVIAAYIEANLTIEIASRFTEADLSGITPA</sequence>
<accession>A0A0M9AIR6</accession>
<gene>
    <name evidence="2" type="ORF">AMS69_10410</name>
    <name evidence="3" type="ORF">GOC83_11760</name>
</gene>
<dbReference type="RefSeq" id="WP_053968012.1">
    <property type="nucleotide sequence ID" value="NZ_LIUF01000003.1"/>
</dbReference>
<dbReference type="EMBL" id="WOWB01000001">
    <property type="protein sequence ID" value="NLV06803.1"/>
    <property type="molecule type" value="Genomic_DNA"/>
</dbReference>
<keyword evidence="4" id="KW-1185">Reference proteome</keyword>
<dbReference type="OrthoDB" id="86288at2157"/>
<dbReference type="Proteomes" id="UP000037729">
    <property type="component" value="Unassembled WGS sequence"/>
</dbReference>
<keyword evidence="1" id="KW-1133">Transmembrane helix</keyword>
<evidence type="ECO:0000313" key="2">
    <source>
        <dbReference type="EMBL" id="KOX92859.1"/>
    </source>
</evidence>
<feature type="transmembrane region" description="Helical" evidence="1">
    <location>
        <begin position="57"/>
        <end position="83"/>
    </location>
</feature>
<organism evidence="2 4">
    <name type="scientific">Haloarcula rubripromontorii</name>
    <dbReference type="NCBI Taxonomy" id="1705562"/>
    <lineage>
        <taxon>Archaea</taxon>
        <taxon>Methanobacteriati</taxon>
        <taxon>Methanobacteriota</taxon>
        <taxon>Stenosarchaea group</taxon>
        <taxon>Halobacteria</taxon>
        <taxon>Halobacteriales</taxon>
        <taxon>Haloarculaceae</taxon>
        <taxon>Haloarcula</taxon>
    </lineage>
</organism>
<evidence type="ECO:0000313" key="3">
    <source>
        <dbReference type="EMBL" id="NLV06803.1"/>
    </source>
</evidence>
<reference evidence="3" key="2">
    <citation type="submission" date="2019-12" db="EMBL/GenBank/DDBJ databases">
        <title>The whole-genome sequencing of Haloarcula japonica strain pws8.</title>
        <authorList>
            <person name="Verma D.K."/>
            <person name="Gopal K."/>
            <person name="Prasad E.S."/>
        </authorList>
    </citation>
    <scope>NUCLEOTIDE SEQUENCE</scope>
    <source>
        <strain evidence="3">Pws8</strain>
    </source>
</reference>
<feature type="transmembrane region" description="Helical" evidence="1">
    <location>
        <begin position="114"/>
        <end position="143"/>
    </location>
</feature>
<protein>
    <submittedName>
        <fullName evidence="3">Stage II sporulation protein M</fullName>
    </submittedName>
</protein>
<evidence type="ECO:0000256" key="1">
    <source>
        <dbReference type="SAM" id="Phobius"/>
    </source>
</evidence>
<dbReference type="AlphaFoldDB" id="A0A0M9AIR6"/>
<feature type="transmembrane region" description="Helical" evidence="1">
    <location>
        <begin position="164"/>
        <end position="182"/>
    </location>
</feature>
<dbReference type="InterPro" id="IPR002798">
    <property type="entry name" value="SpoIIM-like"/>
</dbReference>
<proteinExistence type="predicted"/>
<keyword evidence="1" id="KW-0812">Transmembrane</keyword>
<name>A0A0M9AIR6_9EURY</name>
<dbReference type="Pfam" id="PF01944">
    <property type="entry name" value="SpoIIM"/>
    <property type="match status" value="1"/>
</dbReference>
<dbReference type="PANTHER" id="PTHR35337">
    <property type="entry name" value="SLR1478 PROTEIN"/>
    <property type="match status" value="1"/>
</dbReference>
<dbReference type="PANTHER" id="PTHR35337:SF1">
    <property type="entry name" value="SLR1478 PROTEIN"/>
    <property type="match status" value="1"/>
</dbReference>
<dbReference type="EMBL" id="LIUF01000003">
    <property type="protein sequence ID" value="KOX92859.1"/>
    <property type="molecule type" value="Genomic_DNA"/>
</dbReference>
<keyword evidence="1" id="KW-0472">Membrane</keyword>
<comment type="caution">
    <text evidence="2">The sequence shown here is derived from an EMBL/GenBank/DDBJ whole genome shotgun (WGS) entry which is preliminary data.</text>
</comment>
<evidence type="ECO:0000313" key="4">
    <source>
        <dbReference type="Proteomes" id="UP000037729"/>
    </source>
</evidence>
<dbReference type="STRING" id="1705562.AMS69_10410"/>
<dbReference type="Proteomes" id="UP000610611">
    <property type="component" value="Unassembled WGS sequence"/>
</dbReference>